<dbReference type="RefSeq" id="WP_220617147.1">
    <property type="nucleotide sequence ID" value="NZ_RKLR01000001.1"/>
</dbReference>
<keyword evidence="3" id="KW-0996">Nickel insertion</keyword>
<dbReference type="EMBL" id="RKLR01000001">
    <property type="protein sequence ID" value="MBX0322173.1"/>
    <property type="molecule type" value="Genomic_DNA"/>
</dbReference>
<evidence type="ECO:0000256" key="1">
    <source>
        <dbReference type="ARBA" id="ARBA00007177"/>
    </source>
</evidence>
<proteinExistence type="inferred from homology"/>
<dbReference type="AlphaFoldDB" id="A0AAW4PMB6"/>
<dbReference type="InterPro" id="IPR002669">
    <property type="entry name" value="UreD"/>
</dbReference>
<keyword evidence="6" id="KW-1185">Reference proteome</keyword>
<gene>
    <name evidence="3" type="primary">ureD</name>
    <name evidence="5" type="ORF">EGH21_03905</name>
</gene>
<dbReference type="Pfam" id="PF01774">
    <property type="entry name" value="UreD"/>
    <property type="match status" value="1"/>
</dbReference>
<accession>A0AAW4PMB6</accession>
<evidence type="ECO:0000313" key="5">
    <source>
        <dbReference type="EMBL" id="MBX0322173.1"/>
    </source>
</evidence>
<sequence length="323" mass="33508">MATDAPESRAERDGEGTADADTDATSTDAPHPSFEAYAAESPPQAAVGAPGKDGVLELRFAPTSDGTKLVHDYATVPFHVSGTLGHDPHPDAETVFLQSPTGGIAQGDRHDVTIEVAADAVAHVSTQSSTKVQSMNANYAAADATLSVGPGGHLDYVPEPTILHADSRYCQDLTLELDTGASAVLADIVVPGRLARGERFEFERYLSRVRAEGPDGLLFEDATHLTPAEGDPTAPGVLGEFTVYGTLFVVAPDGDAAALSDALHETVADADARAGATALPNGAGVAVRALADRAETVQSTLHAAWDHARRDLLDAPAPSGRKY</sequence>
<feature type="region of interest" description="Disordered" evidence="4">
    <location>
        <begin position="1"/>
        <end position="50"/>
    </location>
</feature>
<dbReference type="GO" id="GO:0016151">
    <property type="term" value="F:nickel cation binding"/>
    <property type="evidence" value="ECO:0007669"/>
    <property type="project" value="UniProtKB-UniRule"/>
</dbReference>
<comment type="subcellular location">
    <subcellularLocation>
        <location evidence="3">Cytoplasm</location>
    </subcellularLocation>
</comment>
<feature type="compositionally biased region" description="Basic and acidic residues" evidence="4">
    <location>
        <begin position="1"/>
        <end position="15"/>
    </location>
</feature>
<comment type="caution">
    <text evidence="5">The sequence shown here is derived from an EMBL/GenBank/DDBJ whole genome shotgun (WGS) entry which is preliminary data.</text>
</comment>
<evidence type="ECO:0000256" key="2">
    <source>
        <dbReference type="ARBA" id="ARBA00023186"/>
    </source>
</evidence>
<dbReference type="PANTHER" id="PTHR33643">
    <property type="entry name" value="UREASE ACCESSORY PROTEIN D"/>
    <property type="match status" value="1"/>
</dbReference>
<keyword evidence="2 3" id="KW-0143">Chaperone</keyword>
<comment type="subunit">
    <text evidence="3">UreD, UreF and UreG form a complex that acts as a GTP-hydrolysis-dependent molecular chaperone, activating the urease apoprotein by helping to assemble the nickel containing metallocenter of UreC. The UreE protein probably delivers the nickel.</text>
</comment>
<evidence type="ECO:0000313" key="6">
    <source>
        <dbReference type="Proteomes" id="UP001430377"/>
    </source>
</evidence>
<evidence type="ECO:0000256" key="3">
    <source>
        <dbReference type="HAMAP-Rule" id="MF_01384"/>
    </source>
</evidence>
<dbReference type="GO" id="GO:0005737">
    <property type="term" value="C:cytoplasm"/>
    <property type="evidence" value="ECO:0007669"/>
    <property type="project" value="UniProtKB-SubCell"/>
</dbReference>
<dbReference type="HAMAP" id="MF_01384">
    <property type="entry name" value="UreD"/>
    <property type="match status" value="1"/>
</dbReference>
<organism evidence="5 6">
    <name type="scientific">Haloarcula rubra</name>
    <dbReference type="NCBI Taxonomy" id="2487747"/>
    <lineage>
        <taxon>Archaea</taxon>
        <taxon>Methanobacteriati</taxon>
        <taxon>Methanobacteriota</taxon>
        <taxon>Stenosarchaea group</taxon>
        <taxon>Halobacteria</taxon>
        <taxon>Halobacteriales</taxon>
        <taxon>Haloarculaceae</taxon>
        <taxon>Haloarcula</taxon>
    </lineage>
</organism>
<evidence type="ECO:0000256" key="4">
    <source>
        <dbReference type="SAM" id="MobiDB-lite"/>
    </source>
</evidence>
<name>A0AAW4PMB6_9EURY</name>
<protein>
    <recommendedName>
        <fullName evidence="3">Urease accessory protein UreD</fullName>
    </recommendedName>
</protein>
<reference evidence="5 6" key="1">
    <citation type="submission" date="2021-06" db="EMBL/GenBank/DDBJ databases">
        <title>Halomicroarcula sp. a new haloarchaeum isolated from saline soil.</title>
        <authorList>
            <person name="Duran-Viseras A."/>
            <person name="Sanchez-Porro C."/>
            <person name="Ventosa A."/>
        </authorList>
    </citation>
    <scope>NUCLEOTIDE SEQUENCE [LARGE SCALE GENOMIC DNA]</scope>
    <source>
        <strain evidence="5 6">F13</strain>
    </source>
</reference>
<keyword evidence="3" id="KW-0963">Cytoplasm</keyword>
<dbReference type="Proteomes" id="UP001430377">
    <property type="component" value="Unassembled WGS sequence"/>
</dbReference>
<comment type="similarity">
    <text evidence="1 3">Belongs to the UreD family.</text>
</comment>
<dbReference type="PANTHER" id="PTHR33643:SF1">
    <property type="entry name" value="UREASE ACCESSORY PROTEIN D"/>
    <property type="match status" value="1"/>
</dbReference>
<comment type="function">
    <text evidence="3">Required for maturation of urease via the functional incorporation of the urease nickel metallocenter.</text>
</comment>